<sequence>MFRAINLRNIATARYAGDITPLEEFVNSNSQNHLASMVHMQSGTSAAVTAAVESDSGTEASTFLAGRASRALQNLARDGNELSQALEERLDSLQESFMALLHGQMEAGKLDLEERLHLYLSPEGRLVVEGSDNDTEKVCEIISRKPALQRRFQELARLALLSHGVEVACQAHTALQEPEQEAENPLFSRYHMCLKGPLSHFYVR</sequence>
<protein>
    <submittedName>
        <fullName evidence="1">Uncharacterized protein</fullName>
    </submittedName>
</protein>
<comment type="caution">
    <text evidence="1">The sequence shown here is derived from an EMBL/GenBank/DDBJ whole genome shotgun (WGS) entry which is preliminary data.</text>
</comment>
<keyword evidence="2" id="KW-1185">Reference proteome</keyword>
<dbReference type="AlphaFoldDB" id="A0A6L5XKG2"/>
<dbReference type="Proteomes" id="UP000477488">
    <property type="component" value="Unassembled WGS sequence"/>
</dbReference>
<evidence type="ECO:0000313" key="1">
    <source>
        <dbReference type="EMBL" id="MSS27667.1"/>
    </source>
</evidence>
<dbReference type="EMBL" id="VUMH01000005">
    <property type="protein sequence ID" value="MSS27667.1"/>
    <property type="molecule type" value="Genomic_DNA"/>
</dbReference>
<evidence type="ECO:0000313" key="2">
    <source>
        <dbReference type="Proteomes" id="UP000477488"/>
    </source>
</evidence>
<proteinExistence type="predicted"/>
<reference evidence="1 2" key="1">
    <citation type="submission" date="2019-09" db="EMBL/GenBank/DDBJ databases">
        <title>In-depth cultivation of the pig gut microbiome towards novel bacterial diversity and tailored functional studies.</title>
        <authorList>
            <person name="Wylensek D."/>
            <person name="Hitch T.C.A."/>
            <person name="Clavel T."/>
        </authorList>
    </citation>
    <scope>NUCLEOTIDE SEQUENCE [LARGE SCALE GENOMIC DNA]</scope>
    <source>
        <strain evidence="1 2">PG-178-WT-4</strain>
    </source>
</reference>
<gene>
    <name evidence="1" type="ORF">FYJ44_06305</name>
</gene>
<name>A0A6L5XKG2_9BACT</name>
<organism evidence="1 2">
    <name type="scientific">Desulfovibrio porci</name>
    <dbReference type="NCBI Taxonomy" id="2605782"/>
    <lineage>
        <taxon>Bacteria</taxon>
        <taxon>Pseudomonadati</taxon>
        <taxon>Thermodesulfobacteriota</taxon>
        <taxon>Desulfovibrionia</taxon>
        <taxon>Desulfovibrionales</taxon>
        <taxon>Desulfovibrionaceae</taxon>
        <taxon>Desulfovibrio</taxon>
    </lineage>
</organism>
<accession>A0A6L5XKG2</accession>